<proteinExistence type="predicted"/>
<comment type="caution">
    <text evidence="1">The sequence shown here is derived from an EMBL/GenBank/DDBJ whole genome shotgun (WGS) entry which is preliminary data.</text>
</comment>
<accession>A0ABX4UYU0</accession>
<name>A0ABX4UYU0_9BURK</name>
<organism evidence="1 2">
    <name type="scientific">Paraburkholderia rhynchosiae</name>
    <dbReference type="NCBI Taxonomy" id="487049"/>
    <lineage>
        <taxon>Bacteria</taxon>
        <taxon>Pseudomonadati</taxon>
        <taxon>Pseudomonadota</taxon>
        <taxon>Betaproteobacteria</taxon>
        <taxon>Burkholderiales</taxon>
        <taxon>Burkholderiaceae</taxon>
        <taxon>Paraburkholderia</taxon>
    </lineage>
</organism>
<gene>
    <name evidence="1" type="ORF">C0Z16_28300</name>
</gene>
<protein>
    <submittedName>
        <fullName evidence="1">Uncharacterized protein</fullName>
    </submittedName>
</protein>
<reference evidence="1 2" key="1">
    <citation type="submission" date="2018-01" db="EMBL/GenBank/DDBJ databases">
        <title>Whole genome analyses suggest that Burkholderia sensu lato contains two further novel genera in the rhizoxinica-symbiotica group Mycetohabitans gen. nov., and Trinickia gen. nov.: implications for the evolution of diazotrophy and nodulation in the Burkholderiaceae.</title>
        <authorList>
            <person name="Estrada-de los Santos P."/>
            <person name="Palmer M."/>
            <person name="Chavez-Ramirez B."/>
            <person name="Beukes C."/>
            <person name="Steenkamp E.T."/>
            <person name="Hirsch A.M."/>
            <person name="Manyaka P."/>
            <person name="Maluk M."/>
            <person name="Lafos M."/>
            <person name="Crook M."/>
            <person name="Gross E."/>
            <person name="Simon M.F."/>
            <person name="Bueno dos Reis Junior F."/>
            <person name="Poole P.S."/>
            <person name="Venter S.N."/>
            <person name="James E.K."/>
        </authorList>
    </citation>
    <scope>NUCLEOTIDE SEQUENCE [LARGE SCALE GENOMIC DNA]</scope>
    <source>
        <strain evidence="1 2">WSM 3937</strain>
    </source>
</reference>
<evidence type="ECO:0000313" key="1">
    <source>
        <dbReference type="EMBL" id="PMS26035.1"/>
    </source>
</evidence>
<keyword evidence="2" id="KW-1185">Reference proteome</keyword>
<dbReference type="EMBL" id="PNXY01000026">
    <property type="protein sequence ID" value="PMS26035.1"/>
    <property type="molecule type" value="Genomic_DNA"/>
</dbReference>
<evidence type="ECO:0000313" key="2">
    <source>
        <dbReference type="Proteomes" id="UP000235659"/>
    </source>
</evidence>
<sequence>MQTRNRSPEHRWVLKSSRSIESARLDDFQRENIAGLAITPEGRFLAYNVRFALEFVRRVAE</sequence>
<dbReference type="Proteomes" id="UP000235659">
    <property type="component" value="Unassembled WGS sequence"/>
</dbReference>